<evidence type="ECO:0000259" key="2">
    <source>
        <dbReference type="Pfam" id="PF04083"/>
    </source>
</evidence>
<protein>
    <recommendedName>
        <fullName evidence="2">Partial AB-hydrolase lipase domain-containing protein</fullName>
    </recommendedName>
</protein>
<organism evidence="3 4">
    <name type="scientific">Iphiclides podalirius</name>
    <name type="common">scarce swallowtail</name>
    <dbReference type="NCBI Taxonomy" id="110791"/>
    <lineage>
        <taxon>Eukaryota</taxon>
        <taxon>Metazoa</taxon>
        <taxon>Ecdysozoa</taxon>
        <taxon>Arthropoda</taxon>
        <taxon>Hexapoda</taxon>
        <taxon>Insecta</taxon>
        <taxon>Pterygota</taxon>
        <taxon>Neoptera</taxon>
        <taxon>Endopterygota</taxon>
        <taxon>Lepidoptera</taxon>
        <taxon>Glossata</taxon>
        <taxon>Ditrysia</taxon>
        <taxon>Papilionoidea</taxon>
        <taxon>Papilionidae</taxon>
        <taxon>Papilioninae</taxon>
        <taxon>Iphiclides</taxon>
    </lineage>
</organism>
<dbReference type="SUPFAM" id="SSF53474">
    <property type="entry name" value="alpha/beta-Hydrolases"/>
    <property type="match status" value="1"/>
</dbReference>
<keyword evidence="4" id="KW-1185">Reference proteome</keyword>
<accession>A0ABN8IDG5</accession>
<sequence>MGRWEDGIKSALGTEPQLIRNAGYPAERHHARTADGYVLQMHRIRAGGRAKGARDTKAKRAVLLVHGLFGCSSNFVIMGPDRSLGYILADAGYDVWLGNLRGNLHTTHRNLTRDNPKFWDYSFHEHGKYDVPALIDEVLSVTGLPRLLYIGHSMGTTSFFAAMSLRPEYNKKVLAAVALAPAVYLDNMKPLAEMLIKRIELSKLMRSHGIISASLQPELQDLVISSLCSSKDLRNNICVQLLQDIAGEDYEQTDPEVMMELMSRLQPASWRQLEHFGKIALTSVFTSWGDGVNGMPRPYNLTSVRVPVLLLYGENDRLTEKSQVMRLAEELQGTGMLEAVRPGCTWPKFNHVDFIFAKDLGTLLNRPLLKHIDRLFKKYSAP</sequence>
<dbReference type="PANTHER" id="PTHR11005">
    <property type="entry name" value="LYSOSOMAL ACID LIPASE-RELATED"/>
    <property type="match status" value="1"/>
</dbReference>
<feature type="domain" description="Partial AB-hydrolase lipase" evidence="2">
    <location>
        <begin position="17"/>
        <end position="78"/>
    </location>
</feature>
<dbReference type="EMBL" id="OW152834">
    <property type="protein sequence ID" value="CAH2055600.1"/>
    <property type="molecule type" value="Genomic_DNA"/>
</dbReference>
<proteinExistence type="inferred from homology"/>
<evidence type="ECO:0000313" key="3">
    <source>
        <dbReference type="EMBL" id="CAH2055600.1"/>
    </source>
</evidence>
<dbReference type="InterPro" id="IPR006693">
    <property type="entry name" value="AB_hydrolase_lipase"/>
</dbReference>
<name>A0ABN8IDG5_9NEOP</name>
<gene>
    <name evidence="3" type="ORF">IPOD504_LOCUS8935</name>
</gene>
<feature type="non-terminal residue" evidence="3">
    <location>
        <position position="382"/>
    </location>
</feature>
<comment type="similarity">
    <text evidence="1">Belongs to the AB hydrolase superfamily. Lipase family.</text>
</comment>
<dbReference type="Gene3D" id="3.40.50.1820">
    <property type="entry name" value="alpha/beta hydrolase"/>
    <property type="match status" value="1"/>
</dbReference>
<dbReference type="InterPro" id="IPR029058">
    <property type="entry name" value="AB_hydrolase_fold"/>
</dbReference>
<reference evidence="3" key="1">
    <citation type="submission" date="2022-03" db="EMBL/GenBank/DDBJ databases">
        <authorList>
            <person name="Martin H S."/>
        </authorList>
    </citation>
    <scope>NUCLEOTIDE SEQUENCE</scope>
</reference>
<evidence type="ECO:0000256" key="1">
    <source>
        <dbReference type="ARBA" id="ARBA00010701"/>
    </source>
</evidence>
<dbReference type="PIRSF" id="PIRSF000862">
    <property type="entry name" value="Steryl_ester_lip"/>
    <property type="match status" value="1"/>
</dbReference>
<evidence type="ECO:0000313" key="4">
    <source>
        <dbReference type="Proteomes" id="UP000837857"/>
    </source>
</evidence>
<dbReference type="Proteomes" id="UP000837857">
    <property type="component" value="Chromosome 22"/>
</dbReference>
<dbReference type="Pfam" id="PF04083">
    <property type="entry name" value="Abhydro_lipase"/>
    <property type="match status" value="1"/>
</dbReference>
<dbReference type="InterPro" id="IPR025483">
    <property type="entry name" value="Lipase_euk"/>
</dbReference>